<comment type="subcellular location">
    <subcellularLocation>
        <location evidence="1">Cell membrane</location>
        <topology evidence="1">Multi-pass membrane protein</topology>
    </subcellularLocation>
</comment>
<sequence length="215" mass="23237">MLSTQYIDHINTLLEIFLICGVTACSISGALRAIDSRMDITGALLLAFVISNAGGTFRDLILNAPVFWIKSHFYIWLSIAIGAATFILCSFNTRLLTSRTLNKLVLITDAIGLGVFCLAGIEKSFLMGQNFSIAIIMGIWTAVGGGIIADVIANRVPLVFSSELYITVSLLGGILYIALGSMMLHALAAFIAVLFMVALRILSVKYGWKLPIIKT</sequence>
<reference evidence="10" key="1">
    <citation type="submission" date="2017-11" db="EMBL/GenBank/DDBJ databases">
        <authorList>
            <person name="Chan K.G."/>
            <person name="Lee L.S."/>
        </authorList>
    </citation>
    <scope>NUCLEOTIDE SEQUENCE [LARGE SCALE GENOMIC DNA]</scope>
    <source>
        <strain evidence="10">DSM 100970</strain>
    </source>
</reference>
<dbReference type="InterPro" id="IPR005115">
    <property type="entry name" value="Gly_transporter"/>
</dbReference>
<dbReference type="KEGG" id="nba:CUN60_10570"/>
<evidence type="ECO:0000256" key="6">
    <source>
        <dbReference type="ARBA" id="ARBA00023136"/>
    </source>
</evidence>
<dbReference type="EMBL" id="CP024847">
    <property type="protein sequence ID" value="AUR52721.1"/>
    <property type="molecule type" value="Genomic_DNA"/>
</dbReference>
<accession>A0A2I7N8E6</accession>
<dbReference type="Proteomes" id="UP000236655">
    <property type="component" value="Chromosome"/>
</dbReference>
<feature type="transmembrane region" description="Helical" evidence="7">
    <location>
        <begin position="189"/>
        <end position="208"/>
    </location>
</feature>
<dbReference type="Pfam" id="PF03458">
    <property type="entry name" value="Gly_transporter"/>
    <property type="match status" value="2"/>
</dbReference>
<dbReference type="AlphaFoldDB" id="A0A2I7N8E6"/>
<keyword evidence="10" id="KW-1185">Reference proteome</keyword>
<dbReference type="GO" id="GO:0005886">
    <property type="term" value="C:plasma membrane"/>
    <property type="evidence" value="ECO:0007669"/>
    <property type="project" value="UniProtKB-SubCell"/>
</dbReference>
<evidence type="ECO:0000313" key="10">
    <source>
        <dbReference type="Proteomes" id="UP000236655"/>
    </source>
</evidence>
<proteinExistence type="inferred from homology"/>
<evidence type="ECO:0000259" key="8">
    <source>
        <dbReference type="Pfam" id="PF03458"/>
    </source>
</evidence>
<feature type="transmembrane region" description="Helical" evidence="7">
    <location>
        <begin position="164"/>
        <end position="183"/>
    </location>
</feature>
<evidence type="ECO:0000256" key="4">
    <source>
        <dbReference type="ARBA" id="ARBA00022692"/>
    </source>
</evidence>
<dbReference type="OrthoDB" id="9791874at2"/>
<evidence type="ECO:0000256" key="7">
    <source>
        <dbReference type="SAM" id="Phobius"/>
    </source>
</evidence>
<keyword evidence="5 7" id="KW-1133">Transmembrane helix</keyword>
<organism evidence="9 10">
    <name type="scientific">Aquella oligotrophica</name>
    <dbReference type="NCBI Taxonomy" id="2067065"/>
    <lineage>
        <taxon>Bacteria</taxon>
        <taxon>Pseudomonadati</taxon>
        <taxon>Pseudomonadota</taxon>
        <taxon>Betaproteobacteria</taxon>
        <taxon>Neisseriales</taxon>
        <taxon>Neisseriaceae</taxon>
        <taxon>Aquella</taxon>
    </lineage>
</organism>
<feature type="transmembrane region" description="Helical" evidence="7">
    <location>
        <begin position="73"/>
        <end position="92"/>
    </location>
</feature>
<protein>
    <recommendedName>
        <fullName evidence="8">Glycine transporter domain-containing protein</fullName>
    </recommendedName>
</protein>
<evidence type="ECO:0000313" key="9">
    <source>
        <dbReference type="EMBL" id="AUR52721.1"/>
    </source>
</evidence>
<keyword evidence="3" id="KW-1003">Cell membrane</keyword>
<feature type="transmembrane region" description="Helical" evidence="7">
    <location>
        <begin position="104"/>
        <end position="121"/>
    </location>
</feature>
<dbReference type="PANTHER" id="PTHR30506">
    <property type="entry name" value="INNER MEMBRANE PROTEIN"/>
    <property type="match status" value="1"/>
</dbReference>
<dbReference type="PANTHER" id="PTHR30506:SF3">
    <property type="entry name" value="UPF0126 INNER MEMBRANE PROTEIN YADS-RELATED"/>
    <property type="match status" value="1"/>
</dbReference>
<name>A0A2I7N8E6_9NEIS</name>
<feature type="domain" description="Glycine transporter" evidence="8">
    <location>
        <begin position="107"/>
        <end position="179"/>
    </location>
</feature>
<evidence type="ECO:0000256" key="1">
    <source>
        <dbReference type="ARBA" id="ARBA00004651"/>
    </source>
</evidence>
<comment type="similarity">
    <text evidence="2">Belongs to the UPF0126 family.</text>
</comment>
<feature type="transmembrane region" description="Helical" evidence="7">
    <location>
        <begin position="43"/>
        <end position="61"/>
    </location>
</feature>
<keyword evidence="6 7" id="KW-0472">Membrane</keyword>
<dbReference type="RefSeq" id="WP_102952009.1">
    <property type="nucleotide sequence ID" value="NZ_CP024847.1"/>
</dbReference>
<feature type="domain" description="Glycine transporter" evidence="8">
    <location>
        <begin position="17"/>
        <end position="88"/>
    </location>
</feature>
<feature type="transmembrane region" description="Helical" evidence="7">
    <location>
        <begin position="12"/>
        <end position="31"/>
    </location>
</feature>
<evidence type="ECO:0000256" key="3">
    <source>
        <dbReference type="ARBA" id="ARBA00022475"/>
    </source>
</evidence>
<keyword evidence="4 7" id="KW-0812">Transmembrane</keyword>
<feature type="transmembrane region" description="Helical" evidence="7">
    <location>
        <begin position="133"/>
        <end position="152"/>
    </location>
</feature>
<evidence type="ECO:0000256" key="2">
    <source>
        <dbReference type="ARBA" id="ARBA00008193"/>
    </source>
</evidence>
<gene>
    <name evidence="9" type="ORF">CUN60_10570</name>
</gene>
<evidence type="ECO:0000256" key="5">
    <source>
        <dbReference type="ARBA" id="ARBA00022989"/>
    </source>
</evidence>